<keyword evidence="3" id="KW-0949">S-adenosyl-L-methionine</keyword>
<dbReference type="GO" id="GO:0032259">
    <property type="term" value="P:methylation"/>
    <property type="evidence" value="ECO:0007669"/>
    <property type="project" value="UniProtKB-KW"/>
</dbReference>
<evidence type="ECO:0000256" key="3">
    <source>
        <dbReference type="ARBA" id="ARBA00022691"/>
    </source>
</evidence>
<evidence type="ECO:0000313" key="5">
    <source>
        <dbReference type="EMBL" id="TXF88511.1"/>
    </source>
</evidence>
<evidence type="ECO:0000256" key="1">
    <source>
        <dbReference type="ARBA" id="ARBA00022603"/>
    </source>
</evidence>
<dbReference type="EMBL" id="VOXD01000022">
    <property type="protein sequence ID" value="TXF88511.1"/>
    <property type="molecule type" value="Genomic_DNA"/>
</dbReference>
<comment type="caution">
    <text evidence="5">The sequence shown here is derived from an EMBL/GenBank/DDBJ whole genome shotgun (WGS) entry which is preliminary data.</text>
</comment>
<dbReference type="InterPro" id="IPR019614">
    <property type="entry name" value="SAM-dep_methyl-trfase"/>
</dbReference>
<dbReference type="PANTHER" id="PTHR43042:SF3">
    <property type="entry name" value="RIBOSOMAL RNA LARGE SUBUNIT METHYLTRANSFERASE YWBD-RELATED"/>
    <property type="match status" value="1"/>
</dbReference>
<dbReference type="GO" id="GO:0008168">
    <property type="term" value="F:methyltransferase activity"/>
    <property type="evidence" value="ECO:0007669"/>
    <property type="project" value="UniProtKB-KW"/>
</dbReference>
<keyword evidence="2" id="KW-0808">Transferase</keyword>
<organism evidence="5 6">
    <name type="scientific">Neolewinella aurantiaca</name>
    <dbReference type="NCBI Taxonomy" id="2602767"/>
    <lineage>
        <taxon>Bacteria</taxon>
        <taxon>Pseudomonadati</taxon>
        <taxon>Bacteroidota</taxon>
        <taxon>Saprospiria</taxon>
        <taxon>Saprospirales</taxon>
        <taxon>Lewinellaceae</taxon>
        <taxon>Neolewinella</taxon>
    </lineage>
</organism>
<dbReference type="OrthoDB" id="9805492at2"/>
<evidence type="ECO:0000256" key="2">
    <source>
        <dbReference type="ARBA" id="ARBA00022679"/>
    </source>
</evidence>
<name>A0A5C7FT21_9BACT</name>
<dbReference type="CDD" id="cd02440">
    <property type="entry name" value="AdoMet_MTases"/>
    <property type="match status" value="1"/>
</dbReference>
<keyword evidence="1" id="KW-0489">Methyltransferase</keyword>
<dbReference type="SUPFAM" id="SSF53335">
    <property type="entry name" value="S-adenosyl-L-methionine-dependent methyltransferases"/>
    <property type="match status" value="1"/>
</dbReference>
<sequence length="334" mass="39237">MAFLTMRSPSPVLYNVTMSKDYTAFANRLRKMAKHYGKWARRKEIEVYRVYDADLDEFPILVDRYAEQVYVSLYHRKGEIWTEEDYQDRKLAYRDIITEVLGVGRDNVFFKLRKRQRGTEQYEKLSIVKREFTVVENGLGFIVNLTDYLDTGLYADHRDTRMMVAERVAKAGKEVRVLHLFAYTCSFGVYAAAAEAFRVDNLDVSNTYLEWGKRNFELNEIDASKHRFIRTDILEWLREPKLTKYDLIIITPPTFSNSKQMKEPFDLQADHLKLINNCTPKLNEGGSILFATNARKFKFDESNVMGASSVKEITKQTLPQDFRKKNLHRVWEVK</sequence>
<dbReference type="Gene3D" id="3.40.50.150">
    <property type="entry name" value="Vaccinia Virus protein VP39"/>
    <property type="match status" value="1"/>
</dbReference>
<dbReference type="Pfam" id="PF10672">
    <property type="entry name" value="Methyltrans_SAM"/>
    <property type="match status" value="1"/>
</dbReference>
<dbReference type="Proteomes" id="UP000321907">
    <property type="component" value="Unassembled WGS sequence"/>
</dbReference>
<dbReference type="InterPro" id="IPR029063">
    <property type="entry name" value="SAM-dependent_MTases_sf"/>
</dbReference>
<reference evidence="5 6" key="1">
    <citation type="submission" date="2019-08" db="EMBL/GenBank/DDBJ databases">
        <title>Lewinella sp. strain SSH13 Genome sequencing and assembly.</title>
        <authorList>
            <person name="Kim I."/>
        </authorList>
    </citation>
    <scope>NUCLEOTIDE SEQUENCE [LARGE SCALE GENOMIC DNA]</scope>
    <source>
        <strain evidence="5 6">SSH13</strain>
    </source>
</reference>
<feature type="domain" description="S-adenosylmethionine-dependent methyltransferase" evidence="4">
    <location>
        <begin position="110"/>
        <end position="294"/>
    </location>
</feature>
<protein>
    <recommendedName>
        <fullName evidence="4">S-adenosylmethionine-dependent methyltransferase domain-containing protein</fullName>
    </recommendedName>
</protein>
<proteinExistence type="predicted"/>
<dbReference type="PANTHER" id="PTHR43042">
    <property type="entry name" value="SAM-DEPENDENT METHYLTRANSFERASE"/>
    <property type="match status" value="1"/>
</dbReference>
<dbReference type="AlphaFoldDB" id="A0A5C7FT21"/>
<accession>A0A5C7FT21</accession>
<evidence type="ECO:0000313" key="6">
    <source>
        <dbReference type="Proteomes" id="UP000321907"/>
    </source>
</evidence>
<evidence type="ECO:0000259" key="4">
    <source>
        <dbReference type="Pfam" id="PF10672"/>
    </source>
</evidence>
<dbReference type="Gene3D" id="3.30.750.80">
    <property type="entry name" value="RNA methyltransferase domain (HRMD) like"/>
    <property type="match status" value="1"/>
</dbReference>
<keyword evidence="6" id="KW-1185">Reference proteome</keyword>
<gene>
    <name evidence="5" type="ORF">FUA23_14600</name>
</gene>